<accession>A0A6J5RX49</accession>
<proteinExistence type="predicted"/>
<reference evidence="1" key="1">
    <citation type="submission" date="2020-05" db="EMBL/GenBank/DDBJ databases">
        <authorList>
            <person name="Chiriac C."/>
            <person name="Salcher M."/>
            <person name="Ghai R."/>
            <person name="Kavagutti S V."/>
        </authorList>
    </citation>
    <scope>NUCLEOTIDE SEQUENCE</scope>
</reference>
<protein>
    <submittedName>
        <fullName evidence="1">Uncharacterized protein</fullName>
    </submittedName>
</protein>
<sequence length="91" mass="10743">MIRKILCWLGIHKRDLCVKWAYKITNRSKDIDLKNIVIIDYFSHFALEPCNEKDEGAFKICKYCEGAFKICKYCEGAFKICKYCEGAFRNE</sequence>
<dbReference type="EMBL" id="LR797316">
    <property type="protein sequence ID" value="CAB4203045.1"/>
    <property type="molecule type" value="Genomic_DNA"/>
</dbReference>
<organism evidence="1">
    <name type="scientific">uncultured Caudovirales phage</name>
    <dbReference type="NCBI Taxonomy" id="2100421"/>
    <lineage>
        <taxon>Viruses</taxon>
        <taxon>Duplodnaviria</taxon>
        <taxon>Heunggongvirae</taxon>
        <taxon>Uroviricota</taxon>
        <taxon>Caudoviricetes</taxon>
        <taxon>Peduoviridae</taxon>
        <taxon>Maltschvirus</taxon>
        <taxon>Maltschvirus maltsch</taxon>
    </lineage>
</organism>
<name>A0A6J5RX49_9CAUD</name>
<evidence type="ECO:0000313" key="1">
    <source>
        <dbReference type="EMBL" id="CAB4203045.1"/>
    </source>
</evidence>
<gene>
    <name evidence="1" type="ORF">UFOVP1365_37</name>
</gene>